<organism evidence="2 3">
    <name type="scientific">Bizionia paragorgiae</name>
    <dbReference type="NCBI Taxonomy" id="283786"/>
    <lineage>
        <taxon>Bacteria</taxon>
        <taxon>Pseudomonadati</taxon>
        <taxon>Bacteroidota</taxon>
        <taxon>Flavobacteriia</taxon>
        <taxon>Flavobacteriales</taxon>
        <taxon>Flavobacteriaceae</taxon>
        <taxon>Bizionia</taxon>
    </lineage>
</organism>
<dbReference type="SUPFAM" id="SSF69279">
    <property type="entry name" value="Phage tail proteins"/>
    <property type="match status" value="1"/>
</dbReference>
<dbReference type="SUPFAM" id="SSF69349">
    <property type="entry name" value="Phage fibre proteins"/>
    <property type="match status" value="1"/>
</dbReference>
<dbReference type="Gene3D" id="2.40.50.230">
    <property type="entry name" value="Gp5 N-terminal domain"/>
    <property type="match status" value="1"/>
</dbReference>
<evidence type="ECO:0000313" key="2">
    <source>
        <dbReference type="EMBL" id="SEA41249.1"/>
    </source>
</evidence>
<dbReference type="OrthoDB" id="727155at2"/>
<dbReference type="Gene3D" id="3.55.50.10">
    <property type="entry name" value="Baseplate protein-like domains"/>
    <property type="match status" value="1"/>
</dbReference>
<accession>A0A1H4AZG0</accession>
<dbReference type="InterPro" id="IPR006531">
    <property type="entry name" value="Gp5/Vgr_OB"/>
</dbReference>
<proteinExistence type="predicted"/>
<protein>
    <submittedName>
        <fullName evidence="2">Uncharacterized conserved protein, implicated in type VI secretion and phage assembly</fullName>
    </submittedName>
</protein>
<dbReference type="Pfam" id="PF04717">
    <property type="entry name" value="Phage_base_V"/>
    <property type="match status" value="1"/>
</dbReference>
<dbReference type="STRING" id="283786.SAMN04487990_11286"/>
<dbReference type="Gene3D" id="4.10.220.110">
    <property type="match status" value="1"/>
</dbReference>
<feature type="domain" description="Gp5/Type VI secretion system Vgr protein OB-fold" evidence="1">
    <location>
        <begin position="361"/>
        <end position="435"/>
    </location>
</feature>
<dbReference type="InterPro" id="IPR037026">
    <property type="entry name" value="Vgr_OB-fold_dom_sf"/>
</dbReference>
<dbReference type="Pfam" id="PF05954">
    <property type="entry name" value="Phage_GPD"/>
    <property type="match status" value="1"/>
</dbReference>
<reference evidence="2 3" key="1">
    <citation type="submission" date="2016-10" db="EMBL/GenBank/DDBJ databases">
        <authorList>
            <person name="de Groot N.N."/>
        </authorList>
    </citation>
    <scope>NUCLEOTIDE SEQUENCE [LARGE SCALE GENOMIC DNA]</scope>
    <source>
        <strain evidence="2 3">DSM 23842</strain>
    </source>
</reference>
<dbReference type="SUPFAM" id="SSF69255">
    <property type="entry name" value="gp5 N-terminal domain-like"/>
    <property type="match status" value="1"/>
</dbReference>
<name>A0A1H4AZG0_BIZPA</name>
<dbReference type="RefSeq" id="WP_092134790.1">
    <property type="nucleotide sequence ID" value="NZ_FNQK01000012.1"/>
</dbReference>
<evidence type="ECO:0000313" key="3">
    <source>
        <dbReference type="Proteomes" id="UP000198846"/>
    </source>
</evidence>
<gene>
    <name evidence="2" type="ORF">SAMN04487990_11286</name>
</gene>
<dbReference type="AlphaFoldDB" id="A0A1H4AZG0"/>
<dbReference type="Gene3D" id="2.30.110.50">
    <property type="match status" value="1"/>
</dbReference>
<dbReference type="EMBL" id="FNQK01000012">
    <property type="protein sequence ID" value="SEA41249.1"/>
    <property type="molecule type" value="Genomic_DNA"/>
</dbReference>
<keyword evidence="3" id="KW-1185">Reference proteome</keyword>
<dbReference type="Proteomes" id="UP000198846">
    <property type="component" value="Unassembled WGS sequence"/>
</dbReference>
<evidence type="ECO:0000259" key="1">
    <source>
        <dbReference type="Pfam" id="PF04717"/>
    </source>
</evidence>
<sequence length="603" mass="66795">MALQSKTDIYIGGQEISAFKSLTLHQQLDAHHIMELVCRMDVLEDLSETLGASSKNFLGETITLQTASLDTYHGYQSLEFKGIVTQVKTIKGHEAGSGDSVVIKAKSPSVIADDGPNYASFIDMSLSDILTQTFKDYDKSKLEIRIQPNYANSLHYSVQHNESAYAYASRLAAQYGEWFYYNGTQLIFGKPETTTLELTYGFDLKEYHLELVPQTQNYKYYANDYLLNDIHEKATTDINSTTNGYNGFVSKKASTIFNNQTKIWHNHYNDAHAKQRFDTSIALQKKAIEIQQVVFSGVSDNPGVKLGNIVKVEGASYRITSITHTNTENGDYENQFQGVTAELDAYPNTNINAFPKSESQTARVMENADPDGLGRIRVQFPWQRITGEMTPWIRIVTPHAGDDKGFHFIPEINEEVLIGFEGGNAEHPYVMGSLYNGGGKAGAFQNANNDIKAIKTRSGHTLKFTEDESIILTDKSGNILQFDTTGSNITITAPETMTFNCKNMLVNVEENLTTTVGMNKTESVGMNSNESTGMMKSTTVGMNANMMVMGNLMEFIQGDLTSEVVKGREESAAEIKITSNQGNITKNAKGQIQNNSGEKGNNF</sequence>